<reference evidence="2 3" key="1">
    <citation type="journal article" date="2020" name="ISME J.">
        <title>Comparative genomics reveals insights into cyanobacterial evolution and habitat adaptation.</title>
        <authorList>
            <person name="Chen M.Y."/>
            <person name="Teng W.K."/>
            <person name="Zhao L."/>
            <person name="Hu C.X."/>
            <person name="Zhou Y.K."/>
            <person name="Han B.P."/>
            <person name="Song L.R."/>
            <person name="Shu W.S."/>
        </authorList>
    </citation>
    <scope>NUCLEOTIDE SEQUENCE [LARGE SCALE GENOMIC DNA]</scope>
    <source>
        <strain evidence="2 3">FACHB-3921</strain>
    </source>
</reference>
<feature type="transmembrane region" description="Helical" evidence="1">
    <location>
        <begin position="6"/>
        <end position="24"/>
    </location>
</feature>
<evidence type="ECO:0000313" key="2">
    <source>
        <dbReference type="EMBL" id="MBD2254729.1"/>
    </source>
</evidence>
<sequence length="54" mass="6086">MYETLHLFYLGLMAVKIGFCAVKIDFLATKNTSFVENEEKKSRFFGGKSGVFGD</sequence>
<evidence type="ECO:0000313" key="3">
    <source>
        <dbReference type="Proteomes" id="UP000621307"/>
    </source>
</evidence>
<proteinExistence type="predicted"/>
<dbReference type="EMBL" id="JACJQL010000063">
    <property type="protein sequence ID" value="MBD2254729.1"/>
    <property type="molecule type" value="Genomic_DNA"/>
</dbReference>
<evidence type="ECO:0000256" key="1">
    <source>
        <dbReference type="SAM" id="Phobius"/>
    </source>
</evidence>
<gene>
    <name evidence="2" type="ORF">H6G14_26185</name>
</gene>
<keyword evidence="3" id="KW-1185">Reference proteome</keyword>
<keyword evidence="1" id="KW-0472">Membrane</keyword>
<accession>A0ABR8BN63</accession>
<name>A0ABR8BN63_9NOSO</name>
<dbReference type="RefSeq" id="WP_206757612.1">
    <property type="nucleotide sequence ID" value="NZ_JACJQL010000063.1"/>
</dbReference>
<keyword evidence="1" id="KW-0812">Transmembrane</keyword>
<organism evidence="2 3">
    <name type="scientific">Nostoc parmelioides FACHB-3921</name>
    <dbReference type="NCBI Taxonomy" id="2692909"/>
    <lineage>
        <taxon>Bacteria</taxon>
        <taxon>Bacillati</taxon>
        <taxon>Cyanobacteriota</taxon>
        <taxon>Cyanophyceae</taxon>
        <taxon>Nostocales</taxon>
        <taxon>Nostocaceae</taxon>
        <taxon>Nostoc</taxon>
    </lineage>
</organism>
<protein>
    <submittedName>
        <fullName evidence="2">Uncharacterized protein</fullName>
    </submittedName>
</protein>
<comment type="caution">
    <text evidence="2">The sequence shown here is derived from an EMBL/GenBank/DDBJ whole genome shotgun (WGS) entry which is preliminary data.</text>
</comment>
<keyword evidence="1" id="KW-1133">Transmembrane helix</keyword>
<dbReference type="Proteomes" id="UP000621307">
    <property type="component" value="Unassembled WGS sequence"/>
</dbReference>